<name>A0A0A9BBG5_ARUDO</name>
<protein>
    <submittedName>
        <fullName evidence="1">Uncharacterized protein</fullName>
    </submittedName>
</protein>
<reference evidence="1" key="1">
    <citation type="submission" date="2014-09" db="EMBL/GenBank/DDBJ databases">
        <authorList>
            <person name="Magalhaes I.L.F."/>
            <person name="Oliveira U."/>
            <person name="Santos F.R."/>
            <person name="Vidigal T.H.D.A."/>
            <person name="Brescovit A.D."/>
            <person name="Santos A.J."/>
        </authorList>
    </citation>
    <scope>NUCLEOTIDE SEQUENCE</scope>
    <source>
        <tissue evidence="1">Shoot tissue taken approximately 20 cm above the soil surface</tissue>
    </source>
</reference>
<reference evidence="1" key="2">
    <citation type="journal article" date="2015" name="Data Brief">
        <title>Shoot transcriptome of the giant reed, Arundo donax.</title>
        <authorList>
            <person name="Barrero R.A."/>
            <person name="Guerrero F.D."/>
            <person name="Moolhuijzen P."/>
            <person name="Goolsby J.A."/>
            <person name="Tidwell J."/>
            <person name="Bellgard S.E."/>
            <person name="Bellgard M.I."/>
        </authorList>
    </citation>
    <scope>NUCLEOTIDE SEQUENCE</scope>
    <source>
        <tissue evidence="1">Shoot tissue taken approximately 20 cm above the soil surface</tissue>
    </source>
</reference>
<proteinExistence type="predicted"/>
<sequence>MELTLAREQTCTDMYQTDQRTRNSNLQAARRHSALEGNQLGTMVKVEKILGC</sequence>
<dbReference type="AlphaFoldDB" id="A0A0A9BBG5"/>
<evidence type="ECO:0000313" key="1">
    <source>
        <dbReference type="EMBL" id="JAD61334.1"/>
    </source>
</evidence>
<accession>A0A0A9BBG5</accession>
<dbReference type="EMBL" id="GBRH01236561">
    <property type="protein sequence ID" value="JAD61334.1"/>
    <property type="molecule type" value="Transcribed_RNA"/>
</dbReference>
<organism evidence="1">
    <name type="scientific">Arundo donax</name>
    <name type="common">Giant reed</name>
    <name type="synonym">Donax arundinaceus</name>
    <dbReference type="NCBI Taxonomy" id="35708"/>
    <lineage>
        <taxon>Eukaryota</taxon>
        <taxon>Viridiplantae</taxon>
        <taxon>Streptophyta</taxon>
        <taxon>Embryophyta</taxon>
        <taxon>Tracheophyta</taxon>
        <taxon>Spermatophyta</taxon>
        <taxon>Magnoliopsida</taxon>
        <taxon>Liliopsida</taxon>
        <taxon>Poales</taxon>
        <taxon>Poaceae</taxon>
        <taxon>PACMAD clade</taxon>
        <taxon>Arundinoideae</taxon>
        <taxon>Arundineae</taxon>
        <taxon>Arundo</taxon>
    </lineage>
</organism>